<dbReference type="PIRSF" id="PIRSF006054">
    <property type="entry name" value="UCP006054"/>
    <property type="match status" value="1"/>
</dbReference>
<dbReference type="OrthoDB" id="41906at2"/>
<protein>
    <recommendedName>
        <fullName evidence="1">UPF0597 protein CLNEO_14440</fullName>
    </recommendedName>
</protein>
<organism evidence="3 4">
    <name type="scientific">Anaerotignum neopropionicum</name>
    <dbReference type="NCBI Taxonomy" id="36847"/>
    <lineage>
        <taxon>Bacteria</taxon>
        <taxon>Bacillati</taxon>
        <taxon>Bacillota</taxon>
        <taxon>Clostridia</taxon>
        <taxon>Lachnospirales</taxon>
        <taxon>Anaerotignaceae</taxon>
        <taxon>Anaerotignum</taxon>
    </lineage>
</organism>
<accession>A0A136WEN1</accession>
<dbReference type="Proteomes" id="UP000070539">
    <property type="component" value="Unassembled WGS sequence"/>
</dbReference>
<evidence type="ECO:0000256" key="1">
    <source>
        <dbReference type="HAMAP-Rule" id="MF_01845"/>
    </source>
</evidence>
<reference evidence="3 4" key="1">
    <citation type="submission" date="2016-01" db="EMBL/GenBank/DDBJ databases">
        <title>Genome sequence of Clostridium neopropionicum X4, DSM-3847.</title>
        <authorList>
            <person name="Poehlein A."/>
            <person name="Beck M.H."/>
            <person name="Bengelsdorf F.R."/>
            <person name="Daniel R."/>
            <person name="Duerre P."/>
        </authorList>
    </citation>
    <scope>NUCLEOTIDE SEQUENCE [LARGE SCALE GENOMIC DNA]</scope>
    <source>
        <strain evidence="3 4">DSM-3847</strain>
    </source>
</reference>
<dbReference type="Pfam" id="PF03313">
    <property type="entry name" value="SDH_alpha"/>
    <property type="match status" value="1"/>
</dbReference>
<evidence type="ECO:0000259" key="2">
    <source>
        <dbReference type="Pfam" id="PF03313"/>
    </source>
</evidence>
<comment type="caution">
    <text evidence="3">The sequence shown here is derived from an EMBL/GenBank/DDBJ whole genome shotgun (WGS) entry which is preliminary data.</text>
</comment>
<sequence>MDMNIVFDALKSEMKPSMGCTEPVAIGLAVSRTCELLQKPATHLDMVISSNIFKNAYSVQIPNAGTNGIELSCVLGYLLSKPGNTMEIFAEILPEQVGEAKKLVKEGFVSVKVLPSSEFYIDCCATNEAEKAHTITEKSHDNMVFAEKNNQVVLDRRTFSAAEATTKAFDVTKYTFADFYQWANAVDVADLEFIKEGIAMNLSIADIGMQKKYALGVGVALKNLTKKGLISNDMLTEIKGLTAAASDFRMSGGNGSVMTFLGSGNQGIETMVPMAVFAKHMNISEEKLLRAEFLGMLIIMYMKCHVGRLSPICGATLAAAGGAAGMTYMMGGKLEQVSGAVQNLMGGVAGMFCDGAKGGCSLKLSICAGEAVYSAMFAMDDSIIQATDGFISEKAEETAKNLAKLSHEALGDVDMKVIEIMMAK</sequence>
<feature type="domain" description="Serine dehydratase-like alpha subunit" evidence="2">
    <location>
        <begin position="136"/>
        <end position="418"/>
    </location>
</feature>
<dbReference type="InterPro" id="IPR005130">
    <property type="entry name" value="Ser_deHydtase-like_asu"/>
</dbReference>
<proteinExistence type="inferred from homology"/>
<dbReference type="PANTHER" id="PTHR30501">
    <property type="entry name" value="UPF0597 PROTEIN YHAM"/>
    <property type="match status" value="1"/>
</dbReference>
<name>A0A136WEN1_9FIRM</name>
<dbReference type="RefSeq" id="WP_066086699.1">
    <property type="nucleotide sequence ID" value="NZ_LRVM01000004.1"/>
</dbReference>
<evidence type="ECO:0000313" key="3">
    <source>
        <dbReference type="EMBL" id="KXL52903.1"/>
    </source>
</evidence>
<dbReference type="EMBL" id="LRVM01000004">
    <property type="protein sequence ID" value="KXL52903.1"/>
    <property type="molecule type" value="Genomic_DNA"/>
</dbReference>
<dbReference type="PANTHER" id="PTHR30501:SF2">
    <property type="entry name" value="UPF0597 PROTEIN YHAM"/>
    <property type="match status" value="1"/>
</dbReference>
<keyword evidence="4" id="KW-1185">Reference proteome</keyword>
<evidence type="ECO:0000313" key="4">
    <source>
        <dbReference type="Proteomes" id="UP000070539"/>
    </source>
</evidence>
<dbReference type="GO" id="GO:0019450">
    <property type="term" value="P:L-cysteine catabolic process to pyruvate"/>
    <property type="evidence" value="ECO:0007669"/>
    <property type="project" value="TreeGrafter"/>
</dbReference>
<comment type="similarity">
    <text evidence="1">Belongs to the UPF0597 family.</text>
</comment>
<dbReference type="AlphaFoldDB" id="A0A136WEN1"/>
<dbReference type="HAMAP" id="MF_01845">
    <property type="entry name" value="UPF0597"/>
    <property type="match status" value="1"/>
</dbReference>
<gene>
    <name evidence="3" type="ORF">CLNEO_14440</name>
</gene>
<dbReference type="InterPro" id="IPR021144">
    <property type="entry name" value="UPF0597"/>
</dbReference>
<dbReference type="GO" id="GO:0080146">
    <property type="term" value="F:L-cysteine desulfhydrase activity"/>
    <property type="evidence" value="ECO:0007669"/>
    <property type="project" value="TreeGrafter"/>
</dbReference>